<reference evidence="2 3" key="1">
    <citation type="journal article" date="2021" name="Int. J. Syst. Evol. Microbiol.">
        <title>Faecalibacter bovis sp. nov., isolated from cow faeces.</title>
        <authorList>
            <person name="Li F."/>
            <person name="Zhao W."/>
            <person name="Hong Q."/>
            <person name="Shao Q."/>
            <person name="Song J."/>
            <person name="Yang S."/>
        </authorList>
    </citation>
    <scope>NUCLEOTIDE SEQUENCE [LARGE SCALE GENOMIC DNA]</scope>
    <source>
        <strain evidence="2 3">ZY171143</strain>
    </source>
</reference>
<dbReference type="RefSeq" id="WP_230477158.1">
    <property type="nucleotide sequence ID" value="NZ_CP072842.1"/>
</dbReference>
<keyword evidence="3" id="KW-1185">Reference proteome</keyword>
<accession>A0ABX7XEZ7</accession>
<feature type="compositionally biased region" description="Basic and acidic residues" evidence="1">
    <location>
        <begin position="21"/>
        <end position="34"/>
    </location>
</feature>
<proteinExistence type="predicted"/>
<sequence>MKDNEKSIEDSISEKKRKLKEKFQKMDVNKHSEDEAPPINQLEVK</sequence>
<name>A0ABX7XEZ7_9FLAO</name>
<evidence type="ECO:0000313" key="2">
    <source>
        <dbReference type="EMBL" id="QTV06442.1"/>
    </source>
</evidence>
<feature type="region of interest" description="Disordered" evidence="1">
    <location>
        <begin position="20"/>
        <end position="45"/>
    </location>
</feature>
<reference evidence="3" key="2">
    <citation type="submission" date="2021-04" db="EMBL/GenBank/DDBJ databases">
        <title>Taxonomy of Flavobacteriaceae bacterium ZY171143.</title>
        <authorList>
            <person name="Li F."/>
        </authorList>
    </citation>
    <scope>NUCLEOTIDE SEQUENCE [LARGE SCALE GENOMIC DNA]</scope>
    <source>
        <strain evidence="3">ZY171143</strain>
    </source>
</reference>
<gene>
    <name evidence="2" type="ORF">J9309_03685</name>
</gene>
<protein>
    <submittedName>
        <fullName evidence="2">Uncharacterized protein</fullName>
    </submittedName>
</protein>
<organism evidence="2 3">
    <name type="scientific">Faecalibacter bovis</name>
    <dbReference type="NCBI Taxonomy" id="2898187"/>
    <lineage>
        <taxon>Bacteria</taxon>
        <taxon>Pseudomonadati</taxon>
        <taxon>Bacteroidota</taxon>
        <taxon>Flavobacteriia</taxon>
        <taxon>Flavobacteriales</taxon>
        <taxon>Weeksellaceae</taxon>
        <taxon>Faecalibacter</taxon>
    </lineage>
</organism>
<dbReference type="Proteomes" id="UP000672011">
    <property type="component" value="Chromosome"/>
</dbReference>
<dbReference type="EMBL" id="CP072842">
    <property type="protein sequence ID" value="QTV06442.1"/>
    <property type="molecule type" value="Genomic_DNA"/>
</dbReference>
<evidence type="ECO:0000256" key="1">
    <source>
        <dbReference type="SAM" id="MobiDB-lite"/>
    </source>
</evidence>
<evidence type="ECO:0000313" key="3">
    <source>
        <dbReference type="Proteomes" id="UP000672011"/>
    </source>
</evidence>